<dbReference type="SUPFAM" id="SSF56954">
    <property type="entry name" value="Outer membrane efflux proteins (OEP)"/>
    <property type="match status" value="1"/>
</dbReference>
<evidence type="ECO:0000313" key="3">
    <source>
        <dbReference type="EMBL" id="AOH83516.1"/>
    </source>
</evidence>
<accession>A0A1B3Z7W3</accession>
<dbReference type="Proteomes" id="UP000094256">
    <property type="component" value="Chromosome"/>
</dbReference>
<organism evidence="3 4">
    <name type="scientific">Sphingomonas panacis</name>
    <dbReference type="NCBI Taxonomy" id="1560345"/>
    <lineage>
        <taxon>Bacteria</taxon>
        <taxon>Pseudomonadati</taxon>
        <taxon>Pseudomonadota</taxon>
        <taxon>Alphaproteobacteria</taxon>
        <taxon>Sphingomonadales</taxon>
        <taxon>Sphingomonadaceae</taxon>
        <taxon>Sphingomonas</taxon>
    </lineage>
</organism>
<reference evidence="3 4" key="1">
    <citation type="submission" date="2016-01" db="EMBL/GenBank/DDBJ databases">
        <title>Complete genome and mega plasmid sequence of Sphingomonas panacis DCY99 elicits systemic resistance in rice to Xanthomonas oryzae.</title>
        <authorList>
            <person name="Kim Y.J."/>
            <person name="Yang D.C."/>
            <person name="Sing P."/>
        </authorList>
    </citation>
    <scope>NUCLEOTIDE SEQUENCE [LARGE SCALE GENOMIC DNA]</scope>
    <source>
        <strain evidence="3 4">DCY99</strain>
    </source>
</reference>
<keyword evidence="2" id="KW-0812">Transmembrane</keyword>
<gene>
    <name evidence="3" type="ORF">AWL63_05575</name>
</gene>
<dbReference type="Gene3D" id="2.20.200.10">
    <property type="entry name" value="Outer membrane efflux proteins (OEP)"/>
    <property type="match status" value="1"/>
</dbReference>
<dbReference type="Pfam" id="PF02321">
    <property type="entry name" value="OEP"/>
    <property type="match status" value="2"/>
</dbReference>
<keyword evidence="2" id="KW-1134">Transmembrane beta strand</keyword>
<dbReference type="RefSeq" id="WP_069204090.1">
    <property type="nucleotide sequence ID" value="NZ_CP014168.1"/>
</dbReference>
<dbReference type="OrthoDB" id="9783100at2"/>
<comment type="similarity">
    <text evidence="1 2">Belongs to the outer membrane factor (OMF) (TC 1.B.17) family.</text>
</comment>
<evidence type="ECO:0000256" key="1">
    <source>
        <dbReference type="ARBA" id="ARBA00007613"/>
    </source>
</evidence>
<name>A0A1B3Z7W3_9SPHN</name>
<keyword evidence="2" id="KW-0472">Membrane</keyword>
<keyword evidence="4" id="KW-1185">Reference proteome</keyword>
<protein>
    <submittedName>
        <fullName evidence="3">RND transporter</fullName>
    </submittedName>
</protein>
<dbReference type="EMBL" id="CP014168">
    <property type="protein sequence ID" value="AOH83516.1"/>
    <property type="molecule type" value="Genomic_DNA"/>
</dbReference>
<evidence type="ECO:0000256" key="2">
    <source>
        <dbReference type="RuleBase" id="RU362097"/>
    </source>
</evidence>
<dbReference type="STRING" id="1560345.AWL63_05575"/>
<proteinExistence type="inferred from homology"/>
<dbReference type="InterPro" id="IPR010131">
    <property type="entry name" value="MdtP/NodT-like"/>
</dbReference>
<dbReference type="GO" id="GO:0015562">
    <property type="term" value="F:efflux transmembrane transporter activity"/>
    <property type="evidence" value="ECO:0007669"/>
    <property type="project" value="InterPro"/>
</dbReference>
<feature type="chain" id="PRO_5008446530" evidence="2">
    <location>
        <begin position="26"/>
        <end position="471"/>
    </location>
</feature>
<sequence>MRPVASKAGWLLTASVALLGGCSLAPDYQRPAMAAPAAFKESAPWQAAAATPPPAGKWWETFGDPALDSLEAQIDAGNFDLAAASARYEQARSLVRQARADLFPQIGVDASVDRNRLSANRPIGRGLASTQTDKIVGGSLAYELDLFGRVRNTIAAGRANAHAAAFDVEGIRLGLQSQLAATYFDLRGLDARILLLRQTVDSFQRAFDLTNTRHSGGIASGIDVSRAQAQVSSARAELSSVEIDRAKDEHAIAVLVGEAPATFSIPVADPQTRPPAIQPGLPSTLLERRPDIAAAERRVAAANAQIGVARAAFFPNVTLGGQGGFESVGGDWLGAASSFWALGPLQAALTVFDGGRRAAQVRQARAQFDEAAATYRQTVLDAFREVEDDLATQRLLVAGEVDQAAAAKAAERTRDLALIRYRDGAADYLEVVTAQTAALDAERALLQVRTRQLQAAGDTFRALGGDFRAGK</sequence>
<keyword evidence="2" id="KW-0564">Palmitate</keyword>
<dbReference type="InterPro" id="IPR003423">
    <property type="entry name" value="OMP_efflux"/>
</dbReference>
<dbReference type="PANTHER" id="PTHR30203:SF33">
    <property type="entry name" value="BLR4455 PROTEIN"/>
    <property type="match status" value="1"/>
</dbReference>
<dbReference type="AlphaFoldDB" id="A0A1B3Z7W3"/>
<keyword evidence="2" id="KW-0732">Signal</keyword>
<dbReference type="Gene3D" id="1.20.1600.10">
    <property type="entry name" value="Outer membrane efflux proteins (OEP)"/>
    <property type="match status" value="1"/>
</dbReference>
<dbReference type="PROSITE" id="PS51257">
    <property type="entry name" value="PROKAR_LIPOPROTEIN"/>
    <property type="match status" value="1"/>
</dbReference>
<dbReference type="NCBIfam" id="TIGR01845">
    <property type="entry name" value="outer_NodT"/>
    <property type="match status" value="1"/>
</dbReference>
<evidence type="ECO:0000313" key="4">
    <source>
        <dbReference type="Proteomes" id="UP000094256"/>
    </source>
</evidence>
<dbReference type="KEGG" id="span:AWL63_05575"/>
<keyword evidence="2" id="KW-0449">Lipoprotein</keyword>
<dbReference type="PANTHER" id="PTHR30203">
    <property type="entry name" value="OUTER MEMBRANE CATION EFFLUX PROTEIN"/>
    <property type="match status" value="1"/>
</dbReference>
<dbReference type="GO" id="GO:0005886">
    <property type="term" value="C:plasma membrane"/>
    <property type="evidence" value="ECO:0007669"/>
    <property type="project" value="UniProtKB-SubCell"/>
</dbReference>
<feature type="signal peptide" evidence="2">
    <location>
        <begin position="1"/>
        <end position="25"/>
    </location>
</feature>
<comment type="subcellular location">
    <subcellularLocation>
        <location evidence="2">Cell membrane</location>
        <topology evidence="2">Lipid-anchor</topology>
    </subcellularLocation>
</comment>